<dbReference type="PANTHER" id="PTHR43617:SF22">
    <property type="entry name" value="L-AMINO ACID N-ACETYLTRANSFERASE AAAT"/>
    <property type="match status" value="1"/>
</dbReference>
<proteinExistence type="predicted"/>
<evidence type="ECO:0000259" key="1">
    <source>
        <dbReference type="PROSITE" id="PS51186"/>
    </source>
</evidence>
<name>A0A494Z8C3_9BACI</name>
<evidence type="ECO:0000313" key="3">
    <source>
        <dbReference type="Proteomes" id="UP000281813"/>
    </source>
</evidence>
<gene>
    <name evidence="2" type="ORF">D8M05_00755</name>
</gene>
<dbReference type="Proteomes" id="UP000281813">
    <property type="component" value="Unassembled WGS sequence"/>
</dbReference>
<dbReference type="Gene3D" id="3.40.630.30">
    <property type="match status" value="1"/>
</dbReference>
<dbReference type="PANTHER" id="PTHR43617">
    <property type="entry name" value="L-AMINO ACID N-ACETYLTRANSFERASE"/>
    <property type="match status" value="1"/>
</dbReference>
<dbReference type="InterPro" id="IPR016181">
    <property type="entry name" value="Acyl_CoA_acyltransferase"/>
</dbReference>
<organism evidence="2 3">
    <name type="scientific">Oceanobacillus bengalensis</name>
    <dbReference type="NCBI Taxonomy" id="1435466"/>
    <lineage>
        <taxon>Bacteria</taxon>
        <taxon>Bacillati</taxon>
        <taxon>Bacillota</taxon>
        <taxon>Bacilli</taxon>
        <taxon>Bacillales</taxon>
        <taxon>Bacillaceae</taxon>
        <taxon>Oceanobacillus</taxon>
    </lineage>
</organism>
<dbReference type="OrthoDB" id="794462at2"/>
<dbReference type="InterPro" id="IPR050276">
    <property type="entry name" value="MshD_Acetyltransferase"/>
</dbReference>
<dbReference type="Pfam" id="PF00583">
    <property type="entry name" value="Acetyltransf_1"/>
    <property type="match status" value="1"/>
</dbReference>
<dbReference type="SUPFAM" id="SSF55729">
    <property type="entry name" value="Acyl-CoA N-acyltransferases (Nat)"/>
    <property type="match status" value="1"/>
</dbReference>
<dbReference type="CDD" id="cd04301">
    <property type="entry name" value="NAT_SF"/>
    <property type="match status" value="1"/>
</dbReference>
<keyword evidence="2" id="KW-0808">Transferase</keyword>
<reference evidence="2 3" key="1">
    <citation type="journal article" date="2015" name="Antonie Van Leeuwenhoek">
        <title>Oceanobacillus bengalensis sp. nov., a bacterium isolated from seawater of the Bay of Bengal.</title>
        <authorList>
            <person name="Yongchang O."/>
            <person name="Xiang W."/>
            <person name="Wang G."/>
        </authorList>
    </citation>
    <scope>NUCLEOTIDE SEQUENCE [LARGE SCALE GENOMIC DNA]</scope>
    <source>
        <strain evidence="2 3">MCCC 1K00260</strain>
    </source>
</reference>
<dbReference type="EMBL" id="RBZO01000001">
    <property type="protein sequence ID" value="RKQ18862.1"/>
    <property type="molecule type" value="Genomic_DNA"/>
</dbReference>
<accession>A0A494Z8C3</accession>
<comment type="caution">
    <text evidence="2">The sequence shown here is derived from an EMBL/GenBank/DDBJ whole genome shotgun (WGS) entry which is preliminary data.</text>
</comment>
<dbReference type="AlphaFoldDB" id="A0A494Z8C3"/>
<evidence type="ECO:0000313" key="2">
    <source>
        <dbReference type="EMBL" id="RKQ18862.1"/>
    </source>
</evidence>
<dbReference type="GO" id="GO:0016747">
    <property type="term" value="F:acyltransferase activity, transferring groups other than amino-acyl groups"/>
    <property type="evidence" value="ECO:0007669"/>
    <property type="project" value="InterPro"/>
</dbReference>
<protein>
    <submittedName>
        <fullName evidence="2">GNAT family N-acetyltransferase</fullName>
    </submittedName>
</protein>
<dbReference type="InterPro" id="IPR000182">
    <property type="entry name" value="GNAT_dom"/>
</dbReference>
<feature type="domain" description="N-acetyltransferase" evidence="1">
    <location>
        <begin position="1"/>
        <end position="155"/>
    </location>
</feature>
<keyword evidence="3" id="KW-1185">Reference proteome</keyword>
<dbReference type="PROSITE" id="PS51186">
    <property type="entry name" value="GNAT"/>
    <property type="match status" value="1"/>
</dbReference>
<sequence length="161" mass="18377">MKKKDISQVQHVARVSWNATYEGIIPLDVQNNFLKNAYSDRNMKRRLKYTTIFVAEVNSAIVGFANYSPTSNEGVTTLGAIYIYPEYQGLGIGSALLHTGIEQMGDVKEVQLNVEKNNRIGMRFYRAKGFEKIKEYEDNFDGHILHTVEMALKVRNKILLD</sequence>